<organism evidence="3 4">
    <name type="scientific">Ornithinibacillus xuwenensis</name>
    <dbReference type="NCBI Taxonomy" id="3144668"/>
    <lineage>
        <taxon>Bacteria</taxon>
        <taxon>Bacillati</taxon>
        <taxon>Bacillota</taxon>
        <taxon>Bacilli</taxon>
        <taxon>Bacillales</taxon>
        <taxon>Bacillaceae</taxon>
        <taxon>Ornithinibacillus</taxon>
    </lineage>
</organism>
<evidence type="ECO:0000256" key="1">
    <source>
        <dbReference type="SAM" id="MobiDB-lite"/>
    </source>
</evidence>
<dbReference type="InterPro" id="IPR006497">
    <property type="entry name" value="Phage_lambda_VrpO_N"/>
</dbReference>
<dbReference type="NCBIfam" id="TIGR01610">
    <property type="entry name" value="phage_O_Nterm"/>
    <property type="match status" value="1"/>
</dbReference>
<gene>
    <name evidence="3" type="ORF">ABC228_00950</name>
</gene>
<name>A0ABU9XBV2_9BACI</name>
<evidence type="ECO:0000313" key="3">
    <source>
        <dbReference type="EMBL" id="MEN2765741.1"/>
    </source>
</evidence>
<dbReference type="InterPro" id="IPR036388">
    <property type="entry name" value="WH-like_DNA-bd_sf"/>
</dbReference>
<comment type="caution">
    <text evidence="3">The sequence shown here is derived from an EMBL/GenBank/DDBJ whole genome shotgun (WGS) entry which is preliminary data.</text>
</comment>
<feature type="domain" description="Bacteriophage lambda Replication protein O N-terminal" evidence="2">
    <location>
        <begin position="5"/>
        <end position="103"/>
    </location>
</feature>
<evidence type="ECO:0000313" key="4">
    <source>
        <dbReference type="Proteomes" id="UP001444625"/>
    </source>
</evidence>
<feature type="compositionally biased region" description="Polar residues" evidence="1">
    <location>
        <begin position="119"/>
        <end position="144"/>
    </location>
</feature>
<evidence type="ECO:0000259" key="2">
    <source>
        <dbReference type="Pfam" id="PF04492"/>
    </source>
</evidence>
<dbReference type="EMBL" id="JBDIML010000001">
    <property type="protein sequence ID" value="MEN2765741.1"/>
    <property type="molecule type" value="Genomic_DNA"/>
</dbReference>
<dbReference type="Gene3D" id="1.10.10.10">
    <property type="entry name" value="Winged helix-like DNA-binding domain superfamily/Winged helix DNA-binding domain"/>
    <property type="match status" value="1"/>
</dbReference>
<accession>A0ABU9XBV2</accession>
<proteinExistence type="predicted"/>
<feature type="region of interest" description="Disordered" evidence="1">
    <location>
        <begin position="119"/>
        <end position="145"/>
    </location>
</feature>
<dbReference type="Proteomes" id="UP001444625">
    <property type="component" value="Unassembled WGS sequence"/>
</dbReference>
<dbReference type="RefSeq" id="WP_345823215.1">
    <property type="nucleotide sequence ID" value="NZ_JBDIML010000001.1"/>
</dbReference>
<dbReference type="Pfam" id="PF04492">
    <property type="entry name" value="Phage_rep_O"/>
    <property type="match status" value="1"/>
</dbReference>
<sequence>MADVQKENGFTAIANEIFEAMQMYKLTLNEIKIIMCVWRYTYGFNRKSHQLSLGFFVKHTGLSRSRVNDSLKRLLECNVLIKVGQGNAKTSNVYAFNKNYETWTIEKYSTFTSMQNETSTQIGTSAQDGTSTSVQNGTGTSVQDGTKEIKDKDNIKEIQSQEVFDYYISKNIIQHKKFDSEMKRKTKAQIKKWGIEEIKIAIHNYSIVFHSEDYWFKTKYSLLDILRDKDIRQFGSEADPFFNFAKDKSKVVELKPSKPQKTREQIEHEKMLEEMGME</sequence>
<protein>
    <submittedName>
        <fullName evidence="3">Replication protein</fullName>
    </submittedName>
</protein>
<reference evidence="3 4" key="1">
    <citation type="submission" date="2024-05" db="EMBL/GenBank/DDBJ databases">
        <authorList>
            <person name="Haq I."/>
            <person name="Ullah Z."/>
            <person name="Ahmad R."/>
            <person name="Li M."/>
            <person name="Tong Y."/>
        </authorList>
    </citation>
    <scope>NUCLEOTIDE SEQUENCE [LARGE SCALE GENOMIC DNA]</scope>
    <source>
        <strain evidence="3 4">16A2E</strain>
    </source>
</reference>
<keyword evidence="4" id="KW-1185">Reference proteome</keyword>